<dbReference type="InParanoid" id="G0VGT5"/>
<dbReference type="STRING" id="1064592.G0VGT5"/>
<sequence>MANLIPSKYTDNYHLESYGTQNFEILSTLLYDPCLTGFNLKIEKPYEYEIISPLVGCTKTYQDMVSADETFSDQQIESFVKDITNPIIHRLNPSLEKISREFRRTTNLFELFYNRFLLLDRQYERVNYTLRFFNWNYHIGFYELLEKLINALPTTESVDSLEQKMSLLLTQRDTYKMRVLAAADGTVKVEAHLLSVEKPIYNSTSDYFIKRFLSPWSPKPTSESWDVFINDKPTKVSPFTSFKTTNRKHYTQARDFMNVVSTSFKSKISTNRKSEVLIYNDKKQLMEGSITNVAIKRKTDGVYVTPPLTSGCLYGTMRSYLLSAGLIEEEDINIESLRNGEDIILFNGVMGCVEGTIRRTDF</sequence>
<reference evidence="2 3" key="1">
    <citation type="journal article" date="2011" name="Proc. Natl. Acad. Sci. U.S.A.">
        <title>Evolutionary erosion of yeast sex chromosomes by mating-type switching accidents.</title>
        <authorList>
            <person name="Gordon J.L."/>
            <person name="Armisen D."/>
            <person name="Proux-Wera E."/>
            <person name="Oheigeartaigh S.S."/>
            <person name="Byrne K.P."/>
            <person name="Wolfe K.H."/>
        </authorList>
    </citation>
    <scope>NUCLEOTIDE SEQUENCE [LARGE SCALE GENOMIC DNA]</scope>
    <source>
        <strain evidence="3">ATCC 76901 / BCRC 22586 / CBS 4309 / NBRC 1992 / NRRL Y-12630</strain>
    </source>
</reference>
<dbReference type="Pfam" id="PF01063">
    <property type="entry name" value="Aminotran_4"/>
    <property type="match status" value="1"/>
</dbReference>
<dbReference type="InterPro" id="IPR043132">
    <property type="entry name" value="BCAT-like_C"/>
</dbReference>
<name>G0VGT5_NAUCA</name>
<gene>
    <name evidence="2" type="primary">NCAS0F02220</name>
    <name evidence="2" type="ordered locus">NCAS_0F02220</name>
</gene>
<dbReference type="Gene3D" id="3.20.10.10">
    <property type="entry name" value="D-amino Acid Aminotransferase, subunit A, domain 2"/>
    <property type="match status" value="1"/>
</dbReference>
<dbReference type="Proteomes" id="UP000001640">
    <property type="component" value="Chromosome 6"/>
</dbReference>
<dbReference type="GO" id="GO:0008696">
    <property type="term" value="F:4-amino-4-deoxychorismate lyase activity"/>
    <property type="evidence" value="ECO:0007669"/>
    <property type="project" value="EnsemblFungi"/>
</dbReference>
<dbReference type="PANTHER" id="PTHR42743">
    <property type="entry name" value="AMINO-ACID AMINOTRANSFERASE"/>
    <property type="match status" value="1"/>
</dbReference>
<dbReference type="OrthoDB" id="5288718at2759"/>
<evidence type="ECO:0000313" key="2">
    <source>
        <dbReference type="EMBL" id="CCC70706.1"/>
    </source>
</evidence>
<dbReference type="KEGG" id="ncs:NCAS_0F02220"/>
<dbReference type="InterPro" id="IPR050571">
    <property type="entry name" value="Class-IV_PLP-Dep_Aminotrnsfr"/>
</dbReference>
<keyword evidence="3" id="KW-1185">Reference proteome</keyword>
<protein>
    <recommendedName>
        <fullName evidence="4">Aminodeoxychorismate lyase</fullName>
    </recommendedName>
</protein>
<dbReference type="PANTHER" id="PTHR42743:SF11">
    <property type="entry name" value="AMINODEOXYCHORISMATE LYASE"/>
    <property type="match status" value="1"/>
</dbReference>
<dbReference type="AlphaFoldDB" id="G0VGT5"/>
<dbReference type="InterPro" id="IPR036038">
    <property type="entry name" value="Aminotransferase-like"/>
</dbReference>
<dbReference type="eggNOG" id="ENOG502QQMK">
    <property type="taxonomic scope" value="Eukaryota"/>
</dbReference>
<dbReference type="HOGENOM" id="CLU_020844_6_0_1"/>
<reference key="2">
    <citation type="submission" date="2011-08" db="EMBL/GenBank/DDBJ databases">
        <title>Genome sequence of Naumovozyma castellii.</title>
        <authorList>
            <person name="Gordon J.L."/>
            <person name="Armisen D."/>
            <person name="Proux-Wera E."/>
            <person name="OhEigeartaigh S.S."/>
            <person name="Byrne K.P."/>
            <person name="Wolfe K.H."/>
        </authorList>
    </citation>
    <scope>NUCLEOTIDE SEQUENCE</scope>
    <source>
        <strain>Type strain:CBS 4309</strain>
    </source>
</reference>
<dbReference type="GeneID" id="96904354"/>
<evidence type="ECO:0000313" key="3">
    <source>
        <dbReference type="Proteomes" id="UP000001640"/>
    </source>
</evidence>
<dbReference type="FunCoup" id="G0VGT5">
    <property type="interactions" value="125"/>
</dbReference>
<evidence type="ECO:0008006" key="4">
    <source>
        <dbReference type="Google" id="ProtNLM"/>
    </source>
</evidence>
<dbReference type="OMA" id="CYKMRVL"/>
<dbReference type="InterPro" id="IPR001544">
    <property type="entry name" value="Aminotrans_IV"/>
</dbReference>
<proteinExistence type="inferred from homology"/>
<evidence type="ECO:0000256" key="1">
    <source>
        <dbReference type="ARBA" id="ARBA00009320"/>
    </source>
</evidence>
<organism evidence="2 3">
    <name type="scientific">Naumovozyma castellii</name>
    <name type="common">Yeast</name>
    <name type="synonym">Saccharomyces castellii</name>
    <dbReference type="NCBI Taxonomy" id="27288"/>
    <lineage>
        <taxon>Eukaryota</taxon>
        <taxon>Fungi</taxon>
        <taxon>Dikarya</taxon>
        <taxon>Ascomycota</taxon>
        <taxon>Saccharomycotina</taxon>
        <taxon>Saccharomycetes</taxon>
        <taxon>Saccharomycetales</taxon>
        <taxon>Saccharomycetaceae</taxon>
        <taxon>Naumovozyma</taxon>
    </lineage>
</organism>
<comment type="similarity">
    <text evidence="1">Belongs to the class-IV pyridoxal-phosphate-dependent aminotransferase family.</text>
</comment>
<dbReference type="SUPFAM" id="SSF56752">
    <property type="entry name" value="D-aminoacid aminotransferase-like PLP-dependent enzymes"/>
    <property type="match status" value="1"/>
</dbReference>
<dbReference type="RefSeq" id="XP_003677061.1">
    <property type="nucleotide sequence ID" value="XM_003677013.1"/>
</dbReference>
<accession>G0VGT5</accession>
<dbReference type="GO" id="GO:0046656">
    <property type="term" value="P:folic acid biosynthetic process"/>
    <property type="evidence" value="ECO:0007669"/>
    <property type="project" value="EnsemblFungi"/>
</dbReference>
<dbReference type="EMBL" id="HE576757">
    <property type="protein sequence ID" value="CCC70706.1"/>
    <property type="molecule type" value="Genomic_DNA"/>
</dbReference>